<dbReference type="STRING" id="1125712.HMPREF1316_0373"/>
<dbReference type="Proteomes" id="UP000016638">
    <property type="component" value="Unassembled WGS sequence"/>
</dbReference>
<dbReference type="PATRIC" id="fig|1125712.3.peg.999"/>
<keyword evidence="3" id="KW-1185">Reference proteome</keyword>
<evidence type="ECO:0000259" key="1">
    <source>
        <dbReference type="Pfam" id="PF13566"/>
    </source>
</evidence>
<sequence>MDPSLEGILAATGLGYLAHADARRLRLVARGAAQPRIGEAYLEAPSPSEEGMVELATRVLGGFRQRCGATCARRLVLAAATDDAGAAEAIHRYVRLGFSRGTALLDLVADGRCLELNRLARSTLSECEHTRQFVRFSHLSDGSWMARFEPTANTIPLTAQHFVRRMPTERFFIVDPVHHVAAFHQWGAKRADLLTVRGALLDGLLDRGRQVAGDEELARMLWRNFYGAVALPGRDASQRGYDLRVGLMPKRLWKNLTELADA</sequence>
<dbReference type="Pfam" id="PF13566">
    <property type="entry name" value="DUF4130"/>
    <property type="match status" value="1"/>
</dbReference>
<dbReference type="EMBL" id="AWEZ01000043">
    <property type="protein sequence ID" value="ERL08659.1"/>
    <property type="molecule type" value="Genomic_DNA"/>
</dbReference>
<proteinExistence type="predicted"/>
<dbReference type="InterPro" id="IPR023875">
    <property type="entry name" value="DNA_repair_put"/>
</dbReference>
<dbReference type="AlphaFoldDB" id="U2T6H1"/>
<comment type="caution">
    <text evidence="2">The sequence shown here is derived from an EMBL/GenBank/DDBJ whole genome shotgun (WGS) entry which is preliminary data.</text>
</comment>
<gene>
    <name evidence="2" type="ORF">HMPREF1316_0373</name>
</gene>
<dbReference type="NCBIfam" id="TIGR03915">
    <property type="entry name" value="SAM_7_link_chp"/>
    <property type="match status" value="1"/>
</dbReference>
<dbReference type="InterPro" id="IPR025404">
    <property type="entry name" value="DUF4130"/>
</dbReference>
<feature type="domain" description="DUF4130" evidence="1">
    <location>
        <begin position="87"/>
        <end position="258"/>
    </location>
</feature>
<organism evidence="2 3">
    <name type="scientific">Olsenella profusa F0195</name>
    <dbReference type="NCBI Taxonomy" id="1125712"/>
    <lineage>
        <taxon>Bacteria</taxon>
        <taxon>Bacillati</taxon>
        <taxon>Actinomycetota</taxon>
        <taxon>Coriobacteriia</taxon>
        <taxon>Coriobacteriales</taxon>
        <taxon>Atopobiaceae</taxon>
        <taxon>Olsenella</taxon>
    </lineage>
</organism>
<evidence type="ECO:0000313" key="3">
    <source>
        <dbReference type="Proteomes" id="UP000016638"/>
    </source>
</evidence>
<accession>U2T6H1</accession>
<evidence type="ECO:0000313" key="2">
    <source>
        <dbReference type="EMBL" id="ERL08659.1"/>
    </source>
</evidence>
<dbReference type="eggNOG" id="ENOG5030SQ6">
    <property type="taxonomic scope" value="Bacteria"/>
</dbReference>
<protein>
    <submittedName>
        <fullName evidence="2">Putative DNA metabolism protein</fullName>
    </submittedName>
</protein>
<name>U2T6H1_9ACTN</name>
<reference evidence="2 3" key="1">
    <citation type="submission" date="2013-08" db="EMBL/GenBank/DDBJ databases">
        <authorList>
            <person name="Durkin A.S."/>
            <person name="Haft D.R."/>
            <person name="McCorrison J."/>
            <person name="Torralba M."/>
            <person name="Gillis M."/>
            <person name="Haft D.H."/>
            <person name="Methe B."/>
            <person name="Sutton G."/>
            <person name="Nelson K.E."/>
        </authorList>
    </citation>
    <scope>NUCLEOTIDE SEQUENCE [LARGE SCALE GENOMIC DNA]</scope>
    <source>
        <strain evidence="2 3">F0195</strain>
    </source>
</reference>